<gene>
    <name evidence="1" type="ORF">HLB29_08975</name>
</gene>
<feature type="non-terminal residue" evidence="1">
    <location>
        <position position="1"/>
    </location>
</feature>
<dbReference type="Proteomes" id="UP000713904">
    <property type="component" value="Unassembled WGS sequence"/>
</dbReference>
<evidence type="ECO:0000313" key="1">
    <source>
        <dbReference type="EMBL" id="MBC2576802.1"/>
    </source>
</evidence>
<evidence type="ECO:0008006" key="3">
    <source>
        <dbReference type="Google" id="ProtNLM"/>
    </source>
</evidence>
<organism evidence="1 2">
    <name type="scientific">Peptostreptococcus canis</name>
    <dbReference type="NCBI Taxonomy" id="1159213"/>
    <lineage>
        <taxon>Bacteria</taxon>
        <taxon>Bacillati</taxon>
        <taxon>Bacillota</taxon>
        <taxon>Clostridia</taxon>
        <taxon>Peptostreptococcales</taxon>
        <taxon>Peptostreptococcaceae</taxon>
        <taxon>Peptostreptococcus</taxon>
    </lineage>
</organism>
<evidence type="ECO:0000313" key="2">
    <source>
        <dbReference type="Proteomes" id="UP000713904"/>
    </source>
</evidence>
<name>A0ABR6TN05_9FIRM</name>
<dbReference type="RefSeq" id="WP_185624822.1">
    <property type="nucleotide sequence ID" value="NZ_JABGBW010000014.1"/>
</dbReference>
<keyword evidence="2" id="KW-1185">Reference proteome</keyword>
<accession>A0ABR6TN05</accession>
<proteinExistence type="predicted"/>
<protein>
    <recommendedName>
        <fullName evidence="3">AP2 domain-containing protein</fullName>
    </recommendedName>
</protein>
<sequence>GAIVWRCRCLKCGEYIEATKKQLDRGYIKDCGKHKYEDLIGKKVGELKVISFNYKLKKYLCKCSCGNETYVTRSNLLSNHTQSCGHLKNDRTLEYVDGTLPYNLTSKLSKNNTSGIKGVSRTRNNKWISYITLRRKRYTLGIFDKKEDAIFAREKAEKEKFEPIIKKSLEIKKT</sequence>
<dbReference type="SUPFAM" id="SSF54171">
    <property type="entry name" value="DNA-binding domain"/>
    <property type="match status" value="1"/>
</dbReference>
<reference evidence="1 2" key="1">
    <citation type="submission" date="2020-05" db="EMBL/GenBank/DDBJ databases">
        <title>Draft genome of xy-202 and genomic insight in genome of the genus Peptostreptococcus.</title>
        <authorList>
            <person name="Zhang Z."/>
        </authorList>
    </citation>
    <scope>NUCLEOTIDE SEQUENCE [LARGE SCALE GENOMIC DNA]</scope>
    <source>
        <strain evidence="1 2">DSM 27025</strain>
    </source>
</reference>
<dbReference type="InterPro" id="IPR016177">
    <property type="entry name" value="DNA-bd_dom_sf"/>
</dbReference>
<dbReference type="EMBL" id="JABGBW010000014">
    <property type="protein sequence ID" value="MBC2576802.1"/>
    <property type="molecule type" value="Genomic_DNA"/>
</dbReference>
<comment type="caution">
    <text evidence="1">The sequence shown here is derived from an EMBL/GenBank/DDBJ whole genome shotgun (WGS) entry which is preliminary data.</text>
</comment>